<name>A0A0F9MTJ5_9ZZZZ</name>
<evidence type="ECO:0008006" key="2">
    <source>
        <dbReference type="Google" id="ProtNLM"/>
    </source>
</evidence>
<dbReference type="InterPro" id="IPR027417">
    <property type="entry name" value="P-loop_NTPase"/>
</dbReference>
<organism evidence="1">
    <name type="scientific">marine sediment metagenome</name>
    <dbReference type="NCBI Taxonomy" id="412755"/>
    <lineage>
        <taxon>unclassified sequences</taxon>
        <taxon>metagenomes</taxon>
        <taxon>ecological metagenomes</taxon>
    </lineage>
</organism>
<dbReference type="Gene3D" id="3.40.50.300">
    <property type="entry name" value="P-loop containing nucleotide triphosphate hydrolases"/>
    <property type="match status" value="1"/>
</dbReference>
<evidence type="ECO:0000313" key="1">
    <source>
        <dbReference type="EMBL" id="KKM79960.1"/>
    </source>
</evidence>
<gene>
    <name evidence="1" type="ORF">LCGC14_1344660</name>
</gene>
<reference evidence="1" key="1">
    <citation type="journal article" date="2015" name="Nature">
        <title>Complex archaea that bridge the gap between prokaryotes and eukaryotes.</title>
        <authorList>
            <person name="Spang A."/>
            <person name="Saw J.H."/>
            <person name="Jorgensen S.L."/>
            <person name="Zaremba-Niedzwiedzka K."/>
            <person name="Martijn J."/>
            <person name="Lind A.E."/>
            <person name="van Eijk R."/>
            <person name="Schleper C."/>
            <person name="Guy L."/>
            <person name="Ettema T.J."/>
        </authorList>
    </citation>
    <scope>NUCLEOTIDE SEQUENCE</scope>
</reference>
<dbReference type="SUPFAM" id="SSF52540">
    <property type="entry name" value="P-loop containing nucleoside triphosphate hydrolases"/>
    <property type="match status" value="1"/>
</dbReference>
<protein>
    <recommendedName>
        <fullName evidence="2">Thymidylate kinase-like domain-containing protein</fullName>
    </recommendedName>
</protein>
<accession>A0A0F9MTJ5</accession>
<proteinExistence type="predicted"/>
<sequence>MTYNIILEGCDGVGKTSIFEELIHKGLFGKKMLGLQHKHRMPPKSYKEGKELNEDLLRISNFSDGLVFDRHILSERVYAPILRGYFATYTHELEKQLKPYNYLFLITADLMIVKSRFDGKGITEDQIQEILIEYKYQFQECYYPHKFIIDTTYITPFQALKEIERLIKEI</sequence>
<dbReference type="AlphaFoldDB" id="A0A0F9MTJ5"/>
<dbReference type="EMBL" id="LAZR01008259">
    <property type="protein sequence ID" value="KKM79960.1"/>
    <property type="molecule type" value="Genomic_DNA"/>
</dbReference>
<comment type="caution">
    <text evidence="1">The sequence shown here is derived from an EMBL/GenBank/DDBJ whole genome shotgun (WGS) entry which is preliminary data.</text>
</comment>